<keyword evidence="5 10" id="KW-0269">Exonuclease</keyword>
<evidence type="ECO:0000256" key="1">
    <source>
        <dbReference type="ARBA" id="ARBA00005915"/>
    </source>
</evidence>
<dbReference type="InterPro" id="IPR004610">
    <property type="entry name" value="RecJ"/>
</dbReference>
<dbReference type="GO" id="GO:0008409">
    <property type="term" value="F:5'-3' exonuclease activity"/>
    <property type="evidence" value="ECO:0007669"/>
    <property type="project" value="InterPro"/>
</dbReference>
<evidence type="ECO:0000259" key="9">
    <source>
        <dbReference type="Pfam" id="PF17768"/>
    </source>
</evidence>
<gene>
    <name evidence="10" type="primary">recJ</name>
    <name evidence="10" type="ORF">NCTC10815_00643</name>
</gene>
<dbReference type="PANTHER" id="PTHR30255:SF2">
    <property type="entry name" value="SINGLE-STRANDED-DNA-SPECIFIC EXONUCLEASE RECJ"/>
    <property type="match status" value="1"/>
</dbReference>
<name>A0A378MAK0_LISGR</name>
<dbReference type="Gene3D" id="3.10.310.30">
    <property type="match status" value="1"/>
</dbReference>
<accession>A0A378MAK0</accession>
<feature type="domain" description="DHHA1" evidence="7">
    <location>
        <begin position="345"/>
        <end position="439"/>
    </location>
</feature>
<organism evidence="10 11">
    <name type="scientific">Listeria grayi</name>
    <name type="common">Listeria murrayi</name>
    <dbReference type="NCBI Taxonomy" id="1641"/>
    <lineage>
        <taxon>Bacteria</taxon>
        <taxon>Bacillati</taxon>
        <taxon>Bacillota</taxon>
        <taxon>Bacilli</taxon>
        <taxon>Bacillales</taxon>
        <taxon>Listeriaceae</taxon>
        <taxon>Listeria</taxon>
    </lineage>
</organism>
<dbReference type="Pfam" id="PF10141">
    <property type="entry name" value="ssDNA-exonuc_C"/>
    <property type="match status" value="1"/>
</dbReference>
<evidence type="ECO:0000256" key="5">
    <source>
        <dbReference type="ARBA" id="ARBA00022839"/>
    </source>
</evidence>
<comment type="similarity">
    <text evidence="1">Belongs to the RecJ family.</text>
</comment>
<dbReference type="GO" id="GO:0006281">
    <property type="term" value="P:DNA repair"/>
    <property type="evidence" value="ECO:0007669"/>
    <property type="project" value="InterPro"/>
</dbReference>
<dbReference type="InterPro" id="IPR018779">
    <property type="entry name" value="RecJ_C"/>
</dbReference>
<dbReference type="Pfam" id="PF17768">
    <property type="entry name" value="RecJ_OB"/>
    <property type="match status" value="1"/>
</dbReference>
<sequence length="774" mass="85462">MIRSKYTWKIKQTDEKQVAALAEELAIPVPLANMLWKRKITTAGQYDKFFHPTKYDVYDPFLLPEMDKAVTRIKKAIASGERILIYGDYDADGVTSIAVLYKTLIKLGAEPSFYIPNRFTEGYGPNSAAFQAAKADGVDLLITVDNGIAALDVMEEAAAIGLDVIVTDHHEGRDTLPKALAVIHPRHPESDYPFPDLAGVGVAYKLAHALLGAEPTELLDLVAVGTIADLVSLTDENRLLVQRGLRKLREEPTLGLAALAKKASVKLEAATEETVGFALAPRLNAIGRLGPADPAADLLLTPDEEEAGFLAEEIDEANKERKAIVAAITEEAVTLVEENGLAEDRVLILSKEGWNAGVLGIVASRLVDRYARPVIMLASDPATGIAKGSGRSIPAFHLYQELDKNRALMIAFGGHPMAAGLTIATEQVEELRSQLNQQAALLKDEDFQLELIVEDKLALADIDVAFISKIENLAPFGTDNPKPVFRLQNLKLQNTKRIGGDKTHLKTLLVDENNTSATLDAVGFGFGDLAEKVSAQATVEIAGELSINEWNNVRKPQLRLVDMHIEKWQLFDVRNKTDWQQLIKQQVADRMIICFQPETADKLSSELNNEEVIAAKDAATVTGEGSCEELIFADLPAEAEQVTSLVNKIKPARIYIHFSDSEEIAAIPDRSAFAKLYSLIKKFQPFSLEKYIPHLSKQFGWTTAQINFMSNVFFDLNFVTMNDGVILLNEVKEKRNLEDSTVYQTKANKLAVKQKLLYANYQELHDWIAKSMDF</sequence>
<dbReference type="NCBIfam" id="TIGR00644">
    <property type="entry name" value="recJ"/>
    <property type="match status" value="1"/>
</dbReference>
<dbReference type="Gene3D" id="3.90.1640.30">
    <property type="match status" value="1"/>
</dbReference>
<dbReference type="PANTHER" id="PTHR30255">
    <property type="entry name" value="SINGLE-STRANDED-DNA-SPECIFIC EXONUCLEASE RECJ"/>
    <property type="match status" value="1"/>
</dbReference>
<evidence type="ECO:0000259" key="6">
    <source>
        <dbReference type="Pfam" id="PF01368"/>
    </source>
</evidence>
<feature type="domain" description="RecJ OB" evidence="9">
    <location>
        <begin position="456"/>
        <end position="562"/>
    </location>
</feature>
<dbReference type="RefSeq" id="WP_003755673.1">
    <property type="nucleotide sequence ID" value="NZ_CABKNG010000001.1"/>
</dbReference>
<evidence type="ECO:0000256" key="2">
    <source>
        <dbReference type="ARBA" id="ARBA00019841"/>
    </source>
</evidence>
<evidence type="ECO:0000259" key="7">
    <source>
        <dbReference type="Pfam" id="PF02272"/>
    </source>
</evidence>
<dbReference type="Pfam" id="PF02272">
    <property type="entry name" value="DHHA1"/>
    <property type="match status" value="1"/>
</dbReference>
<dbReference type="AlphaFoldDB" id="A0A378MAK0"/>
<feature type="domain" description="Single-stranded-DNA-specific exonuclease RecJ C-terminal" evidence="8">
    <location>
        <begin position="569"/>
        <end position="768"/>
    </location>
</feature>
<dbReference type="EMBL" id="UGPG01000001">
    <property type="protein sequence ID" value="STY43351.1"/>
    <property type="molecule type" value="Genomic_DNA"/>
</dbReference>
<dbReference type="GO" id="GO:0003676">
    <property type="term" value="F:nucleic acid binding"/>
    <property type="evidence" value="ECO:0007669"/>
    <property type="project" value="InterPro"/>
</dbReference>
<evidence type="ECO:0000256" key="4">
    <source>
        <dbReference type="ARBA" id="ARBA00022801"/>
    </source>
</evidence>
<dbReference type="InterPro" id="IPR051673">
    <property type="entry name" value="SSDNA_exonuclease_RecJ"/>
</dbReference>
<dbReference type="InterPro" id="IPR038763">
    <property type="entry name" value="DHH_sf"/>
</dbReference>
<keyword evidence="3" id="KW-0540">Nuclease</keyword>
<evidence type="ECO:0000256" key="3">
    <source>
        <dbReference type="ARBA" id="ARBA00022722"/>
    </source>
</evidence>
<dbReference type="GO" id="GO:0006310">
    <property type="term" value="P:DNA recombination"/>
    <property type="evidence" value="ECO:0007669"/>
    <property type="project" value="InterPro"/>
</dbReference>
<dbReference type="InterPro" id="IPR041122">
    <property type="entry name" value="RecJ_OB"/>
</dbReference>
<evidence type="ECO:0000313" key="10">
    <source>
        <dbReference type="EMBL" id="STY43351.1"/>
    </source>
</evidence>
<dbReference type="InterPro" id="IPR001667">
    <property type="entry name" value="DDH_dom"/>
</dbReference>
<dbReference type="SUPFAM" id="SSF64182">
    <property type="entry name" value="DHH phosphoesterases"/>
    <property type="match status" value="1"/>
</dbReference>
<dbReference type="InterPro" id="IPR003156">
    <property type="entry name" value="DHHA1_dom"/>
</dbReference>
<proteinExistence type="inferred from homology"/>
<feature type="domain" description="DDH" evidence="6">
    <location>
        <begin position="82"/>
        <end position="226"/>
    </location>
</feature>
<dbReference type="Proteomes" id="UP000254879">
    <property type="component" value="Unassembled WGS sequence"/>
</dbReference>
<evidence type="ECO:0000313" key="11">
    <source>
        <dbReference type="Proteomes" id="UP000254879"/>
    </source>
</evidence>
<protein>
    <recommendedName>
        <fullName evidence="2">Single-stranded-DNA-specific exonuclease RecJ</fullName>
    </recommendedName>
</protein>
<reference evidence="10 11" key="1">
    <citation type="submission" date="2018-06" db="EMBL/GenBank/DDBJ databases">
        <authorList>
            <consortium name="Pathogen Informatics"/>
            <person name="Doyle S."/>
        </authorList>
    </citation>
    <scope>NUCLEOTIDE SEQUENCE [LARGE SCALE GENOMIC DNA]</scope>
    <source>
        <strain evidence="11">NCTC 10815</strain>
    </source>
</reference>
<dbReference type="Pfam" id="PF01368">
    <property type="entry name" value="DHH"/>
    <property type="match status" value="1"/>
</dbReference>
<evidence type="ECO:0000259" key="8">
    <source>
        <dbReference type="Pfam" id="PF10141"/>
    </source>
</evidence>
<keyword evidence="4 10" id="KW-0378">Hydrolase</keyword>